<dbReference type="EMBL" id="VZAP01000104">
    <property type="protein sequence ID" value="MQO92636.1"/>
    <property type="molecule type" value="Genomic_DNA"/>
</dbReference>
<dbReference type="AlphaFoldDB" id="A0AA90VNE8"/>
<sequence length="556" mass="62360">MSRIIFNVAAKCDRAGRAQNQDNYWICPDLSLLNSDSRPKIGNDTDIELSEKGTLLVVADGMGGMNAGEIASMLVVESIKKHFSSVPNEILSNEVDILDFIKESIIDADNSIKQYAKEHKEAEGLGSTIVLLWLLNGKAYCGWCGDSRIYRFNPNNELVRLSHDHSYVQSLVDEGKISEEEAFNHPDGNIITKSLGDNGETATPELRVYDIYQRDVFILCSDGLCGLLTDSEINETVESTCTSSKDSLEALWEKGQATGWTDNVTIDILCVSDGGKPAKGRPDGYPRVVKKQSKNRDKKVPIVNSKDSLSSKILKSPYIYIIGIVSICVLGIVLYFSFVKTQTEGNSNFEFNVEVPNQETDESDTNINDDSSSSHSSSQANNNHQNGRNRDHRRNQTTTHGARQTNTGSSNNTTQNQGTQTQNNSPINSGVINQLPQNNNGHNTNIEQRPSVEYTQLFNNVLNDYNKAKKAWDTIKQQKYKTRRLENMVLDFTDNINKNIAALERDKANYNALKEKNRIKDFKKLYNEIKHDWRKYDNYQPPIQGGGNEMGSQEYL</sequence>
<protein>
    <submittedName>
        <fullName evidence="4">Serine/threonine-protein phosphatase</fullName>
    </submittedName>
</protein>
<feature type="transmembrane region" description="Helical" evidence="2">
    <location>
        <begin position="318"/>
        <end position="338"/>
    </location>
</feature>
<proteinExistence type="predicted"/>
<gene>
    <name evidence="4" type="ORF">F7D31_08180</name>
</gene>
<evidence type="ECO:0000256" key="2">
    <source>
        <dbReference type="SAM" id="Phobius"/>
    </source>
</evidence>
<feature type="region of interest" description="Disordered" evidence="1">
    <location>
        <begin position="358"/>
        <end position="446"/>
    </location>
</feature>
<keyword evidence="2" id="KW-1133">Transmembrane helix</keyword>
<dbReference type="Gene3D" id="3.60.40.10">
    <property type="entry name" value="PPM-type phosphatase domain"/>
    <property type="match status" value="1"/>
</dbReference>
<feature type="region of interest" description="Disordered" evidence="1">
    <location>
        <begin position="277"/>
        <end position="302"/>
    </location>
</feature>
<evidence type="ECO:0000313" key="4">
    <source>
        <dbReference type="EMBL" id="MQO92636.1"/>
    </source>
</evidence>
<comment type="caution">
    <text evidence="4">The sequence shown here is derived from an EMBL/GenBank/DDBJ whole genome shotgun (WGS) entry which is preliminary data.</text>
</comment>
<dbReference type="Proteomes" id="UP000421283">
    <property type="component" value="Unassembled WGS sequence"/>
</dbReference>
<keyword evidence="2" id="KW-0472">Membrane</keyword>
<reference evidence="5" key="1">
    <citation type="submission" date="2019-09" db="EMBL/GenBank/DDBJ databases">
        <title>Distinct polysaccharide growth profiles of human intestinal Prevotella copri isolates.</title>
        <authorList>
            <person name="Fehlner-Peach H."/>
            <person name="Magnabosco C."/>
            <person name="Raghavan V."/>
            <person name="Scher J.U."/>
            <person name="Tett A."/>
            <person name="Cox L.M."/>
            <person name="Gottsegen C."/>
            <person name="Watters A."/>
            <person name="Wiltshire- Gordon J.D."/>
            <person name="Segata N."/>
            <person name="Bonneau R."/>
            <person name="Littman D.R."/>
        </authorList>
    </citation>
    <scope>NUCLEOTIDE SEQUENCE [LARGE SCALE GENOMIC DNA]</scope>
    <source>
        <strain evidence="5">iAU3127</strain>
    </source>
</reference>
<accession>A0AA90VNE8</accession>
<dbReference type="SUPFAM" id="SSF81606">
    <property type="entry name" value="PP2C-like"/>
    <property type="match status" value="1"/>
</dbReference>
<dbReference type="RefSeq" id="WP_153138510.1">
    <property type="nucleotide sequence ID" value="NZ_JAHOEU010000210.1"/>
</dbReference>
<feature type="compositionally biased region" description="Low complexity" evidence="1">
    <location>
        <begin position="365"/>
        <end position="386"/>
    </location>
</feature>
<feature type="domain" description="PPM-type phosphatase" evidence="3">
    <location>
        <begin position="7"/>
        <end position="271"/>
    </location>
</feature>
<feature type="compositionally biased region" description="Polar residues" evidence="1">
    <location>
        <begin position="426"/>
        <end position="446"/>
    </location>
</feature>
<evidence type="ECO:0000259" key="3">
    <source>
        <dbReference type="PROSITE" id="PS51746"/>
    </source>
</evidence>
<dbReference type="PROSITE" id="PS51746">
    <property type="entry name" value="PPM_2"/>
    <property type="match status" value="1"/>
</dbReference>
<dbReference type="Pfam" id="PF13672">
    <property type="entry name" value="PP2C_2"/>
    <property type="match status" value="1"/>
</dbReference>
<organism evidence="4 5">
    <name type="scientific">Segatella copri</name>
    <dbReference type="NCBI Taxonomy" id="165179"/>
    <lineage>
        <taxon>Bacteria</taxon>
        <taxon>Pseudomonadati</taxon>
        <taxon>Bacteroidota</taxon>
        <taxon>Bacteroidia</taxon>
        <taxon>Bacteroidales</taxon>
        <taxon>Prevotellaceae</taxon>
        <taxon>Segatella</taxon>
    </lineage>
</organism>
<dbReference type="CDD" id="cd00143">
    <property type="entry name" value="PP2Cc"/>
    <property type="match status" value="1"/>
</dbReference>
<evidence type="ECO:0000256" key="1">
    <source>
        <dbReference type="SAM" id="MobiDB-lite"/>
    </source>
</evidence>
<evidence type="ECO:0000313" key="5">
    <source>
        <dbReference type="Proteomes" id="UP000421283"/>
    </source>
</evidence>
<feature type="compositionally biased region" description="Low complexity" evidence="1">
    <location>
        <begin position="404"/>
        <end position="425"/>
    </location>
</feature>
<dbReference type="SMART" id="SM00331">
    <property type="entry name" value="PP2C_SIG"/>
    <property type="match status" value="1"/>
</dbReference>
<keyword evidence="2" id="KW-0812">Transmembrane</keyword>
<dbReference type="InterPro" id="IPR001932">
    <property type="entry name" value="PPM-type_phosphatase-like_dom"/>
</dbReference>
<name>A0AA90VNE8_9BACT</name>
<dbReference type="InterPro" id="IPR036457">
    <property type="entry name" value="PPM-type-like_dom_sf"/>
</dbReference>
<dbReference type="SMART" id="SM00332">
    <property type="entry name" value="PP2Cc"/>
    <property type="match status" value="1"/>
</dbReference>